<dbReference type="Proteomes" id="UP001525890">
    <property type="component" value="Unassembled WGS sequence"/>
</dbReference>
<sequence length="549" mass="61775">MALEIFDPNYYRGHNPDLGGLSDEQALEHLVTFGLAEGRVFSPWITTQMLETYGEWNCDIYPKRITIYPSQQLQIAFEHLRDFGINEGRALRLDNEQLINVGDSCSNPVRIKYFDFQYYRENYSDLSQFSNEELFHHFIVWGVHEGRQASPSFNASFYLQNSPDLQELGFTNQQAVEHFIRFGINEKERPVVQKPSGESVNLVVPSTREANWSFADVYSQIFYRERYPDLAHLTNTELFTHFEQIGVNEGRMASPYFDVVTYLSTNPDLQQAGFNNTQAVEHFISAGKFENRQETELIGEEERLKNNLATAPFLAEFPLNFRRTYPSSSSTVGIISPQDSVDYYRIEYLPDAIFNFPKLGDGINVKIIGVNPGFLPESLRREPFTFDESDLRERSSDSELLNRIGQPLDRTILPPEAFTVLAGSNATNPNNQTLSVSLEQLTGLGIAPSDLVLVVEASDALENPTPYTLQYRYETLGGPPLPPSSLCVPPAPLAQQPRCPDVFFWSPPPSSSGTPPLPTVNGSDLLLTGGNWPMIEGVNSSPGELNWVG</sequence>
<keyword evidence="2" id="KW-1185">Reference proteome</keyword>
<evidence type="ECO:0000313" key="1">
    <source>
        <dbReference type="EMBL" id="MCT7964789.1"/>
    </source>
</evidence>
<dbReference type="RefSeq" id="WP_368004548.1">
    <property type="nucleotide sequence ID" value="NZ_JAMXFF010000001.1"/>
</dbReference>
<name>A0ABT2MJ74_9CYAN</name>
<reference evidence="1 2" key="1">
    <citation type="journal article" date="2022" name="Front. Microbiol.">
        <title>High genomic differentiation and limited gene flow indicate recent cryptic speciation within the genus Laspinema (cyanobacteria).</title>
        <authorList>
            <person name="Stanojkovic A."/>
            <person name="Skoupy S."/>
            <person name="Skaloud P."/>
            <person name="Dvorak P."/>
        </authorList>
    </citation>
    <scope>NUCLEOTIDE SEQUENCE [LARGE SCALE GENOMIC DNA]</scope>
    <source>
        <strain evidence="1 2">D2a</strain>
    </source>
</reference>
<comment type="caution">
    <text evidence="1">The sequence shown here is derived from an EMBL/GenBank/DDBJ whole genome shotgun (WGS) entry which is preliminary data.</text>
</comment>
<dbReference type="EMBL" id="JAMXFF010000001">
    <property type="protein sequence ID" value="MCT7964789.1"/>
    <property type="molecule type" value="Genomic_DNA"/>
</dbReference>
<proteinExistence type="predicted"/>
<gene>
    <name evidence="1" type="ORF">NG799_00410</name>
</gene>
<protein>
    <submittedName>
        <fullName evidence="1">Uncharacterized protein</fullName>
    </submittedName>
</protein>
<accession>A0ABT2MJ74</accession>
<organism evidence="1 2">
    <name type="scientific">Laspinema palackyanum D2a</name>
    <dbReference type="NCBI Taxonomy" id="2953684"/>
    <lineage>
        <taxon>Bacteria</taxon>
        <taxon>Bacillati</taxon>
        <taxon>Cyanobacteriota</taxon>
        <taxon>Cyanophyceae</taxon>
        <taxon>Oscillatoriophycideae</taxon>
        <taxon>Oscillatoriales</taxon>
        <taxon>Laspinemataceae</taxon>
        <taxon>Laspinema</taxon>
        <taxon>Laspinema palackyanum</taxon>
    </lineage>
</organism>
<evidence type="ECO:0000313" key="2">
    <source>
        <dbReference type="Proteomes" id="UP001525890"/>
    </source>
</evidence>